<name>A0A1M6KFC6_PARC5</name>
<organism evidence="2 3">
    <name type="scientific">Paramaledivibacter caminithermalis (strain DSM 15212 / CIP 107654 / DViRD3)</name>
    <name type="common">Clostridium caminithermale</name>
    <dbReference type="NCBI Taxonomy" id="1121301"/>
    <lineage>
        <taxon>Bacteria</taxon>
        <taxon>Bacillati</taxon>
        <taxon>Bacillota</taxon>
        <taxon>Clostridia</taxon>
        <taxon>Peptostreptococcales</taxon>
        <taxon>Caminicellaceae</taxon>
        <taxon>Paramaledivibacter</taxon>
    </lineage>
</organism>
<evidence type="ECO:0000256" key="1">
    <source>
        <dbReference type="SAM" id="SignalP"/>
    </source>
</evidence>
<protein>
    <submittedName>
        <fullName evidence="2">Uncharacterized protein</fullName>
    </submittedName>
</protein>
<keyword evidence="1" id="KW-0732">Signal</keyword>
<reference evidence="2 3" key="1">
    <citation type="submission" date="2016-11" db="EMBL/GenBank/DDBJ databases">
        <authorList>
            <person name="Jaros S."/>
            <person name="Januszkiewicz K."/>
            <person name="Wedrychowicz H."/>
        </authorList>
    </citation>
    <scope>NUCLEOTIDE SEQUENCE [LARGE SCALE GENOMIC DNA]</scope>
    <source>
        <strain evidence="2 3">DSM 15212</strain>
    </source>
</reference>
<dbReference type="AlphaFoldDB" id="A0A1M6KFC6"/>
<feature type="chain" id="PRO_5013087678" evidence="1">
    <location>
        <begin position="28"/>
        <end position="219"/>
    </location>
</feature>
<proteinExistence type="predicted"/>
<feature type="signal peptide" evidence="1">
    <location>
        <begin position="1"/>
        <end position="27"/>
    </location>
</feature>
<dbReference type="STRING" id="1121301.SAMN02745912_00370"/>
<gene>
    <name evidence="2" type="ORF">SAMN02745912_00370</name>
</gene>
<accession>A0A1M6KFC6</accession>
<dbReference type="RefSeq" id="WP_073146685.1">
    <property type="nucleotide sequence ID" value="NZ_FRAG01000003.1"/>
</dbReference>
<dbReference type="Proteomes" id="UP000184465">
    <property type="component" value="Unassembled WGS sequence"/>
</dbReference>
<keyword evidence="3" id="KW-1185">Reference proteome</keyword>
<sequence>MLKILRKITPIFMAIVLVMSLSLTSFAYEYDGEDKQGVQIDDKFYSLDYILTHISEFGSIIANAGLDIILDVNGKSANLAAYFASGTEDDFDTWSSNPENQTEPNPSIYINQSGEEILINGNQEDDTKIENAVAKNAVFLTIISGECASDVTKVEVVYDGKTKEAVMDNGTFTYNVVPMMQNGDEIVVKAYVGDELVDTDLIVVGEEVQEKEFKVIDIY</sequence>
<dbReference type="EMBL" id="FRAG01000003">
    <property type="protein sequence ID" value="SHJ57600.1"/>
    <property type="molecule type" value="Genomic_DNA"/>
</dbReference>
<evidence type="ECO:0000313" key="2">
    <source>
        <dbReference type="EMBL" id="SHJ57600.1"/>
    </source>
</evidence>
<evidence type="ECO:0000313" key="3">
    <source>
        <dbReference type="Proteomes" id="UP000184465"/>
    </source>
</evidence>